<feature type="transmembrane region" description="Helical" evidence="6">
    <location>
        <begin position="353"/>
        <end position="373"/>
    </location>
</feature>
<dbReference type="InterPro" id="IPR043130">
    <property type="entry name" value="CDP-OH_PTrfase_TM_dom"/>
</dbReference>
<evidence type="ECO:0000256" key="6">
    <source>
        <dbReference type="SAM" id="Phobius"/>
    </source>
</evidence>
<feature type="transmembrane region" description="Helical" evidence="6">
    <location>
        <begin position="294"/>
        <end position="314"/>
    </location>
</feature>
<sequence>MVILSQRALEGIKAYKYKPGGYTKLDDLHTPFWNWLTNKLPMWLAPNLITLTGLFALIIGYVVMWIYSPNYTDDAPNWVYSLGAVAVVFYTNMDCIDGKQARRTGSSSPLGQLFDHGCDAIALHLMLGMAQTSVQQPMGFISSLALTLAMLPWICSQYEEYHTGHMIYGNGYFGVLEANYILAFVFALSGIFGPSFWSRIVFSAVPLPILGTMDITARHVFVVIDIVAAVNQTYGQLFRVFSSSVDRLPKEEQGYKELGLASKIRHLMWIAILLGFGGYWTARDQSKMSNPVEARFISLAFGIIFAMVATKLIMDHMCKEPFRPTLWAFIILILSTVNVITGTVNVFLASQAAAAFCLVFYLTNITGIINDICRFLKINCLTIKPQKKTQ</sequence>
<dbReference type="InterPro" id="IPR048254">
    <property type="entry name" value="CDP_ALCOHOL_P_TRANSF_CS"/>
</dbReference>
<organism evidence="7">
    <name type="scientific">Polytomella parva</name>
    <dbReference type="NCBI Taxonomy" id="51329"/>
    <lineage>
        <taxon>Eukaryota</taxon>
        <taxon>Viridiplantae</taxon>
        <taxon>Chlorophyta</taxon>
        <taxon>core chlorophytes</taxon>
        <taxon>Chlorophyceae</taxon>
        <taxon>CS clade</taxon>
        <taxon>Chlamydomonadales</taxon>
        <taxon>Chlamydomonadaceae</taxon>
        <taxon>Polytomella</taxon>
    </lineage>
</organism>
<reference evidence="7" key="1">
    <citation type="submission" date="2021-01" db="EMBL/GenBank/DDBJ databases">
        <authorList>
            <person name="Corre E."/>
            <person name="Pelletier E."/>
            <person name="Niang G."/>
            <person name="Scheremetjew M."/>
            <person name="Finn R."/>
            <person name="Kale V."/>
            <person name="Holt S."/>
            <person name="Cochrane G."/>
            <person name="Meng A."/>
            <person name="Brown T."/>
            <person name="Cohen L."/>
        </authorList>
    </citation>
    <scope>NUCLEOTIDE SEQUENCE</scope>
    <source>
        <strain evidence="7">SAG 63-3</strain>
    </source>
</reference>
<dbReference type="AlphaFoldDB" id="A0A7S0YE95"/>
<feature type="transmembrane region" description="Helical" evidence="6">
    <location>
        <begin position="78"/>
        <end position="96"/>
    </location>
</feature>
<evidence type="ECO:0000256" key="3">
    <source>
        <dbReference type="ARBA" id="ARBA00022679"/>
    </source>
</evidence>
<keyword evidence="4 6" id="KW-0472">Membrane</keyword>
<evidence type="ECO:0000256" key="5">
    <source>
        <dbReference type="RuleBase" id="RU003750"/>
    </source>
</evidence>
<dbReference type="PIRSF" id="PIRSF015665">
    <property type="entry name" value="CHOPT"/>
    <property type="match status" value="1"/>
</dbReference>
<dbReference type="InterPro" id="IPR014472">
    <property type="entry name" value="CHOPT"/>
</dbReference>
<accession>A0A7S0YE95</accession>
<feature type="transmembrane region" description="Helical" evidence="6">
    <location>
        <begin position="266"/>
        <end position="282"/>
    </location>
</feature>
<evidence type="ECO:0000256" key="2">
    <source>
        <dbReference type="ARBA" id="ARBA00010441"/>
    </source>
</evidence>
<feature type="transmembrane region" description="Helical" evidence="6">
    <location>
        <begin position="178"/>
        <end position="197"/>
    </location>
</feature>
<dbReference type="Pfam" id="PF01066">
    <property type="entry name" value="CDP-OH_P_transf"/>
    <property type="match status" value="1"/>
</dbReference>
<keyword evidence="6" id="KW-0812">Transmembrane</keyword>
<dbReference type="InterPro" id="IPR000462">
    <property type="entry name" value="CDP-OH_P_trans"/>
</dbReference>
<proteinExistence type="inferred from homology"/>
<dbReference type="EMBL" id="HBFM01003717">
    <property type="protein sequence ID" value="CAD8765752.1"/>
    <property type="molecule type" value="Transcribed_RNA"/>
</dbReference>
<name>A0A7S0YE95_9CHLO</name>
<dbReference type="PROSITE" id="PS00379">
    <property type="entry name" value="CDP_ALCOHOL_P_TRANSF"/>
    <property type="match status" value="1"/>
</dbReference>
<gene>
    <name evidence="7" type="ORF">PPAR00522_LOCUS2140</name>
</gene>
<feature type="transmembrane region" description="Helical" evidence="6">
    <location>
        <begin position="326"/>
        <end position="347"/>
    </location>
</feature>
<dbReference type="GO" id="GO:0016780">
    <property type="term" value="F:phosphotransferase activity, for other substituted phosphate groups"/>
    <property type="evidence" value="ECO:0007669"/>
    <property type="project" value="InterPro"/>
</dbReference>
<evidence type="ECO:0000256" key="4">
    <source>
        <dbReference type="ARBA" id="ARBA00023136"/>
    </source>
</evidence>
<feature type="transmembrane region" description="Helical" evidence="6">
    <location>
        <begin position="48"/>
        <end position="66"/>
    </location>
</feature>
<evidence type="ECO:0000313" key="7">
    <source>
        <dbReference type="EMBL" id="CAD8765752.1"/>
    </source>
</evidence>
<dbReference type="Gene3D" id="1.20.120.1760">
    <property type="match status" value="1"/>
</dbReference>
<evidence type="ECO:0000256" key="1">
    <source>
        <dbReference type="ARBA" id="ARBA00004370"/>
    </source>
</evidence>
<dbReference type="PANTHER" id="PTHR10414">
    <property type="entry name" value="ETHANOLAMINEPHOSPHOTRANSFERASE"/>
    <property type="match status" value="1"/>
</dbReference>
<comment type="subcellular location">
    <subcellularLocation>
        <location evidence="1">Membrane</location>
    </subcellularLocation>
</comment>
<keyword evidence="6" id="KW-1133">Transmembrane helix</keyword>
<protein>
    <recommendedName>
        <fullName evidence="8">Ethanolaminephosphotransferase</fullName>
    </recommendedName>
</protein>
<feature type="transmembrane region" description="Helical" evidence="6">
    <location>
        <begin position="138"/>
        <end position="158"/>
    </location>
</feature>
<dbReference type="PANTHER" id="PTHR10414:SF37">
    <property type="entry name" value="BB IN A BOXCAR, ISOFORM C"/>
    <property type="match status" value="1"/>
</dbReference>
<keyword evidence="3 5" id="KW-0808">Transferase</keyword>
<dbReference type="GO" id="GO:0008654">
    <property type="term" value="P:phospholipid biosynthetic process"/>
    <property type="evidence" value="ECO:0007669"/>
    <property type="project" value="InterPro"/>
</dbReference>
<evidence type="ECO:0008006" key="8">
    <source>
        <dbReference type="Google" id="ProtNLM"/>
    </source>
</evidence>
<comment type="similarity">
    <text evidence="2 5">Belongs to the CDP-alcohol phosphatidyltransferase class-I family.</text>
</comment>
<dbReference type="GO" id="GO:0016020">
    <property type="term" value="C:membrane"/>
    <property type="evidence" value="ECO:0007669"/>
    <property type="project" value="UniProtKB-SubCell"/>
</dbReference>